<protein>
    <submittedName>
        <fullName evidence="3">Mta sah nucleosidase</fullName>
    </submittedName>
</protein>
<organism evidence="3 4">
    <name type="scientific">Chrysochromulina tobinii</name>
    <dbReference type="NCBI Taxonomy" id="1460289"/>
    <lineage>
        <taxon>Eukaryota</taxon>
        <taxon>Haptista</taxon>
        <taxon>Haptophyta</taxon>
        <taxon>Prymnesiophyceae</taxon>
        <taxon>Prymnesiales</taxon>
        <taxon>Chrysochromulinaceae</taxon>
        <taxon>Chrysochromulina</taxon>
    </lineage>
</organism>
<sequence>MERVIVMVAMEEEAQFLYPLIENGLVEQPPIRGIVKSFRGEVDGLTVDVVVSGIGAVFAASAMTAALSASPAMAVISCGCSGAHIPEQRMGDIVIGSTVVPLQAEVIDRHGKSRLAGVRCLMTEEHTKEFVAHPVLLRLATEAAHAVSAEIGGEGAAPAPRVDIGAVGSSDLWRQSPSLIAETHAAHKTLCEEMEAHALAQVCRVFEVPFVSIKDVANSEIHPEPIQLDPIHHIVPDTCQVGLHAARVTARALKLIAANPSEVVMATAEAAGPPSPTRQLSSGWAASPVRGAEGPAMKAAKRAATLGATRATDVK</sequence>
<dbReference type="AlphaFoldDB" id="A0A0M0J3Y5"/>
<dbReference type="GO" id="GO:0005829">
    <property type="term" value="C:cytosol"/>
    <property type="evidence" value="ECO:0007669"/>
    <property type="project" value="TreeGrafter"/>
</dbReference>
<feature type="domain" description="Nucleoside phosphorylase" evidence="2">
    <location>
        <begin position="3"/>
        <end position="218"/>
    </location>
</feature>
<dbReference type="InterPro" id="IPR035994">
    <property type="entry name" value="Nucleoside_phosphorylase_sf"/>
</dbReference>
<comment type="caution">
    <text evidence="3">The sequence shown here is derived from an EMBL/GenBank/DDBJ whole genome shotgun (WGS) entry which is preliminary data.</text>
</comment>
<name>A0A0M0J3Y5_9EUKA</name>
<dbReference type="GO" id="GO:0008930">
    <property type="term" value="F:methylthioadenosine nucleosidase activity"/>
    <property type="evidence" value="ECO:0007669"/>
    <property type="project" value="TreeGrafter"/>
</dbReference>
<evidence type="ECO:0000259" key="2">
    <source>
        <dbReference type="Pfam" id="PF01048"/>
    </source>
</evidence>
<dbReference type="Pfam" id="PF01048">
    <property type="entry name" value="PNP_UDP_1"/>
    <property type="match status" value="1"/>
</dbReference>
<reference evidence="4" key="1">
    <citation type="journal article" date="2015" name="PLoS Genet.">
        <title>Genome Sequence and Transcriptome Analyses of Chrysochromulina tobin: Metabolic Tools for Enhanced Algal Fitness in the Prominent Order Prymnesiales (Haptophyceae).</title>
        <authorList>
            <person name="Hovde B.T."/>
            <person name="Deodato C.R."/>
            <person name="Hunsperger H.M."/>
            <person name="Ryken S.A."/>
            <person name="Yost W."/>
            <person name="Jha R.K."/>
            <person name="Patterson J."/>
            <person name="Monnat R.J. Jr."/>
            <person name="Barlow S.B."/>
            <person name="Starkenburg S.R."/>
            <person name="Cattolico R.A."/>
        </authorList>
    </citation>
    <scope>NUCLEOTIDE SEQUENCE</scope>
    <source>
        <strain evidence="4">CCMP291</strain>
    </source>
</reference>
<dbReference type="GO" id="GO:0008782">
    <property type="term" value="F:adenosylhomocysteine nucleosidase activity"/>
    <property type="evidence" value="ECO:0007669"/>
    <property type="project" value="TreeGrafter"/>
</dbReference>
<dbReference type="EMBL" id="JWZX01003394">
    <property type="protein sequence ID" value="KOO21027.1"/>
    <property type="molecule type" value="Genomic_DNA"/>
</dbReference>
<proteinExistence type="predicted"/>
<dbReference type="GO" id="GO:0019284">
    <property type="term" value="P:L-methionine salvage from S-adenosylmethionine"/>
    <property type="evidence" value="ECO:0007669"/>
    <property type="project" value="TreeGrafter"/>
</dbReference>
<feature type="region of interest" description="Disordered" evidence="1">
    <location>
        <begin position="270"/>
        <end position="298"/>
    </location>
</feature>
<keyword evidence="4" id="KW-1185">Reference proteome</keyword>
<dbReference type="InterPro" id="IPR000845">
    <property type="entry name" value="Nucleoside_phosphorylase_d"/>
</dbReference>
<evidence type="ECO:0000313" key="4">
    <source>
        <dbReference type="Proteomes" id="UP000037460"/>
    </source>
</evidence>
<evidence type="ECO:0000256" key="1">
    <source>
        <dbReference type="SAM" id="MobiDB-lite"/>
    </source>
</evidence>
<gene>
    <name evidence="3" type="ORF">Ctob_001663</name>
</gene>
<dbReference type="CDD" id="cd09008">
    <property type="entry name" value="MTAN"/>
    <property type="match status" value="1"/>
</dbReference>
<dbReference type="SUPFAM" id="SSF53167">
    <property type="entry name" value="Purine and uridine phosphorylases"/>
    <property type="match status" value="1"/>
</dbReference>
<dbReference type="PANTHER" id="PTHR46832">
    <property type="entry name" value="5'-METHYLTHIOADENOSINE/S-ADENOSYLHOMOCYSTEINE NUCLEOSIDASE"/>
    <property type="match status" value="1"/>
</dbReference>
<dbReference type="Proteomes" id="UP000037460">
    <property type="component" value="Unassembled WGS sequence"/>
</dbReference>
<evidence type="ECO:0000313" key="3">
    <source>
        <dbReference type="EMBL" id="KOO21027.1"/>
    </source>
</evidence>
<dbReference type="GO" id="GO:0009116">
    <property type="term" value="P:nucleoside metabolic process"/>
    <property type="evidence" value="ECO:0007669"/>
    <property type="project" value="InterPro"/>
</dbReference>
<dbReference type="PANTHER" id="PTHR46832:SF2">
    <property type="entry name" value="FUTALOSINE HYDROLASE"/>
    <property type="match status" value="1"/>
</dbReference>
<accession>A0A0M0J3Y5</accession>
<dbReference type="Gene3D" id="3.40.50.1580">
    <property type="entry name" value="Nucleoside phosphorylase domain"/>
    <property type="match status" value="1"/>
</dbReference>